<gene>
    <name evidence="1" type="ORF">ACG01O_15545</name>
</gene>
<proteinExistence type="predicted"/>
<accession>A0ABW7H1D2</accession>
<keyword evidence="2" id="KW-1185">Reference proteome</keyword>
<dbReference type="Proteomes" id="UP001606303">
    <property type="component" value="Unassembled WGS sequence"/>
</dbReference>
<dbReference type="Gene3D" id="2.60.120.620">
    <property type="entry name" value="q2cbj1_9rhob like domain"/>
    <property type="match status" value="1"/>
</dbReference>
<organism evidence="1 2">
    <name type="scientific">Pelomonas baiyunensis</name>
    <dbReference type="NCBI Taxonomy" id="3299026"/>
    <lineage>
        <taxon>Bacteria</taxon>
        <taxon>Pseudomonadati</taxon>
        <taxon>Pseudomonadota</taxon>
        <taxon>Betaproteobacteria</taxon>
        <taxon>Burkholderiales</taxon>
        <taxon>Sphaerotilaceae</taxon>
        <taxon>Roseateles</taxon>
    </lineage>
</organism>
<sequence length="189" mass="20970">MAPVRLVDKIQTQLVDTQSVLFAFDLSAQRAALDLAREAVRELQQLHPERRTSNVYGEWLSPKNAHELSPKLQPLCQLVTTLCGQIWHDVFGQGGEHAADEFYVWQSWAVDYGQGGYAESHNHFPAFFAAVVYLEADATSAPIVFGHNAARPSLPNTLYIFPGALQHAVPHNTGRRVVVAMNILKKNPA</sequence>
<comment type="caution">
    <text evidence="1">The sequence shown here is derived from an EMBL/GenBank/DDBJ whole genome shotgun (WGS) entry which is preliminary data.</text>
</comment>
<evidence type="ECO:0000313" key="2">
    <source>
        <dbReference type="Proteomes" id="UP001606303"/>
    </source>
</evidence>
<reference evidence="1 2" key="1">
    <citation type="submission" date="2024-08" db="EMBL/GenBank/DDBJ databases">
        <authorList>
            <person name="Lu H."/>
        </authorList>
    </citation>
    <scope>NUCLEOTIDE SEQUENCE [LARGE SCALE GENOMIC DNA]</scope>
    <source>
        <strain evidence="1 2">BYS87W</strain>
    </source>
</reference>
<dbReference type="EMBL" id="JBIGIB010000004">
    <property type="protein sequence ID" value="MFG6468040.1"/>
    <property type="molecule type" value="Genomic_DNA"/>
</dbReference>
<evidence type="ECO:0000313" key="1">
    <source>
        <dbReference type="EMBL" id="MFG6468040.1"/>
    </source>
</evidence>
<protein>
    <recommendedName>
        <fullName evidence="3">2OG-Fe(II) oxygenase</fullName>
    </recommendedName>
</protein>
<evidence type="ECO:0008006" key="3">
    <source>
        <dbReference type="Google" id="ProtNLM"/>
    </source>
</evidence>
<name>A0ABW7H1D2_9BURK</name>